<evidence type="ECO:0000313" key="5">
    <source>
        <dbReference type="EMBL" id="MCM2579218.1"/>
    </source>
</evidence>
<evidence type="ECO:0000256" key="3">
    <source>
        <dbReference type="SAM" id="Phobius"/>
    </source>
</evidence>
<evidence type="ECO:0000259" key="4">
    <source>
        <dbReference type="Pfam" id="PF03816"/>
    </source>
</evidence>
<feature type="compositionally biased region" description="Acidic residues" evidence="2">
    <location>
        <begin position="360"/>
        <end position="370"/>
    </location>
</feature>
<keyword evidence="6" id="KW-1185">Reference proteome</keyword>
<dbReference type="InterPro" id="IPR004474">
    <property type="entry name" value="LytR_CpsA_psr"/>
</dbReference>
<evidence type="ECO:0000256" key="1">
    <source>
        <dbReference type="ARBA" id="ARBA00006068"/>
    </source>
</evidence>
<evidence type="ECO:0000256" key="2">
    <source>
        <dbReference type="SAM" id="MobiDB-lite"/>
    </source>
</evidence>
<dbReference type="NCBIfam" id="TIGR00350">
    <property type="entry name" value="lytR_cpsA_psr"/>
    <property type="match status" value="1"/>
</dbReference>
<organism evidence="5 6">
    <name type="scientific">Streptomyces meridianus</name>
    <dbReference type="NCBI Taxonomy" id="2938945"/>
    <lineage>
        <taxon>Bacteria</taxon>
        <taxon>Bacillati</taxon>
        <taxon>Actinomycetota</taxon>
        <taxon>Actinomycetes</taxon>
        <taxon>Kitasatosporales</taxon>
        <taxon>Streptomycetaceae</taxon>
        <taxon>Streptomyces</taxon>
    </lineage>
</organism>
<name>A0ABT0X9L5_9ACTN</name>
<comment type="caution">
    <text evidence="5">The sequence shown here is derived from an EMBL/GenBank/DDBJ whole genome shotgun (WGS) entry which is preliminary data.</text>
</comment>
<accession>A0ABT0X9L5</accession>
<proteinExistence type="inferred from homology"/>
<dbReference type="EMBL" id="JAMQGM010000037">
    <property type="protein sequence ID" value="MCM2579218.1"/>
    <property type="molecule type" value="Genomic_DNA"/>
</dbReference>
<comment type="similarity">
    <text evidence="1">Belongs to the LytR/CpsA/Psr (LCP) family.</text>
</comment>
<dbReference type="Proteomes" id="UP001167160">
    <property type="component" value="Unassembled WGS sequence"/>
</dbReference>
<keyword evidence="3" id="KW-0472">Membrane</keyword>
<sequence length="403" mass="42889">MTDSPDTSPTARAVDVGDRRHRLRWAALGAVALLAASSGVGWGLVRELDANITTDTSTAAELRSHEHERPPARVAEARNILLIGSDNRGDGNGRYGRDTGTQRSDTTILLHLAAGGESVTAVSIPRDLMVTVPACTGPDGEPTQPGFAQFNSAFQAGGPACTIRTVEKLSGIRIDHHVIVDFTGFTGLIDAVHGVEVCLKYPVKDTAAHLELPAGRQVLAGEDALGYVRARHALGDGSDTDRMDRQQQFLAALVKKVQSNGVLLNPARLYPVLDAATSSITTDAGLDSLEELYELAAALRDVPTDHVRFLTVPRRPYPPNPNRDELTQPDAAELFGSLRDDEPVEVTPERNRAGERGSDDDPASAEEVDEASAAGTASASPRPPATPPTTYRGTTADRDTCDQ</sequence>
<dbReference type="PANTHER" id="PTHR33392">
    <property type="entry name" value="POLYISOPRENYL-TEICHOIC ACID--PEPTIDOGLYCAN TEICHOIC ACID TRANSFERASE TAGU"/>
    <property type="match status" value="1"/>
</dbReference>
<dbReference type="Gene3D" id="3.40.630.190">
    <property type="entry name" value="LCP protein"/>
    <property type="match status" value="1"/>
</dbReference>
<dbReference type="PANTHER" id="PTHR33392:SF6">
    <property type="entry name" value="POLYISOPRENYL-TEICHOIC ACID--PEPTIDOGLYCAN TEICHOIC ACID TRANSFERASE TAGU"/>
    <property type="match status" value="1"/>
</dbReference>
<feature type="domain" description="Cell envelope-related transcriptional attenuator" evidence="4">
    <location>
        <begin position="103"/>
        <end position="258"/>
    </location>
</feature>
<keyword evidence="3" id="KW-1133">Transmembrane helix</keyword>
<gene>
    <name evidence="5" type="ORF">M1E25_17990</name>
</gene>
<feature type="region of interest" description="Disordered" evidence="2">
    <location>
        <begin position="335"/>
        <end position="403"/>
    </location>
</feature>
<feature type="compositionally biased region" description="Basic and acidic residues" evidence="2">
    <location>
        <begin position="347"/>
        <end position="359"/>
    </location>
</feature>
<reference evidence="5" key="1">
    <citation type="journal article" date="2023" name="Int. J. Syst. Evol. Microbiol.">
        <title>Streptomyces meridianus sp. nov. isolated from brackish water of the Tagus estuary in Alcochete, Portugal.</title>
        <authorList>
            <person name="Santos J.D.N."/>
            <person name="Klimek D."/>
            <person name="Calusinska M."/>
            <person name="Lobo Da Cunha A."/>
            <person name="Catita J."/>
            <person name="Goncalves H."/>
            <person name="Gonzalez I."/>
            <person name="Reyes F."/>
            <person name="Lage O.M."/>
        </authorList>
    </citation>
    <scope>NUCLEOTIDE SEQUENCE</scope>
    <source>
        <strain evidence="5">MTZ3.1</strain>
    </source>
</reference>
<dbReference type="InterPro" id="IPR050922">
    <property type="entry name" value="LytR/CpsA/Psr_CW_biosynth"/>
</dbReference>
<feature type="compositionally biased region" description="Low complexity" evidence="2">
    <location>
        <begin position="371"/>
        <end position="380"/>
    </location>
</feature>
<keyword evidence="3" id="KW-0812">Transmembrane</keyword>
<dbReference type="Pfam" id="PF03816">
    <property type="entry name" value="LytR_cpsA_psr"/>
    <property type="match status" value="1"/>
</dbReference>
<evidence type="ECO:0000313" key="6">
    <source>
        <dbReference type="Proteomes" id="UP001167160"/>
    </source>
</evidence>
<protein>
    <submittedName>
        <fullName evidence="5">LCP family protein</fullName>
    </submittedName>
</protein>
<feature type="transmembrane region" description="Helical" evidence="3">
    <location>
        <begin position="25"/>
        <end position="45"/>
    </location>
</feature>